<dbReference type="AlphaFoldDB" id="A0A6A2XJW1"/>
<protein>
    <submittedName>
        <fullName evidence="1">Uncharacterized protein</fullName>
    </submittedName>
</protein>
<keyword evidence="2" id="KW-1185">Reference proteome</keyword>
<dbReference type="Proteomes" id="UP000436088">
    <property type="component" value="Unassembled WGS sequence"/>
</dbReference>
<evidence type="ECO:0000313" key="1">
    <source>
        <dbReference type="EMBL" id="KAE8676123.1"/>
    </source>
</evidence>
<comment type="caution">
    <text evidence="1">The sequence shown here is derived from an EMBL/GenBank/DDBJ whole genome shotgun (WGS) entry which is preliminary data.</text>
</comment>
<sequence>MTVPMTFSFKRLPIGANLRNIPSPSPVWSSDRVIDYPSVSHRTTSGDSPHSHGVDGWRWSFWSLQLGRGSGGDGESSCGGRVALGYHTLGFAAGTIWTVGSCQIQRQQAEAAGKMETLISDPSNDGFEQKIEQILLIMNFFFFLHMTSSSHYELSLVLLIHQMMNSSKRVKQVLLIMNFFFLLQMSSSHYELELEKLIHQMMDSDADALLPVKDGKPLCDDPNYKKRRNLGYDFWERNKQKKLEKKLLNEDDHAVHLLIPMIGSVVPTKPDQITQRTLPEDAIESPYFYYEQSHLPNSMIGSAKPDQITQRTLPEDAIESPYFYYEQSHLPNSMIGSAKPDQITQRTLPEDAISKFIFQIQ</sequence>
<name>A0A6A2XJW1_HIBSY</name>
<reference evidence="1" key="1">
    <citation type="submission" date="2019-09" db="EMBL/GenBank/DDBJ databases">
        <title>Draft genome information of white flower Hibiscus syriacus.</title>
        <authorList>
            <person name="Kim Y.-M."/>
        </authorList>
    </citation>
    <scope>NUCLEOTIDE SEQUENCE [LARGE SCALE GENOMIC DNA]</scope>
    <source>
        <strain evidence="1">YM2019G1</strain>
    </source>
</reference>
<dbReference type="EMBL" id="VEPZ02001387">
    <property type="protein sequence ID" value="KAE8676123.1"/>
    <property type="molecule type" value="Genomic_DNA"/>
</dbReference>
<accession>A0A6A2XJW1</accession>
<gene>
    <name evidence="1" type="ORF">F3Y22_tig00111621pilonHSYRG00007</name>
</gene>
<evidence type="ECO:0000313" key="2">
    <source>
        <dbReference type="Proteomes" id="UP000436088"/>
    </source>
</evidence>
<organism evidence="1 2">
    <name type="scientific">Hibiscus syriacus</name>
    <name type="common">Rose of Sharon</name>
    <dbReference type="NCBI Taxonomy" id="106335"/>
    <lineage>
        <taxon>Eukaryota</taxon>
        <taxon>Viridiplantae</taxon>
        <taxon>Streptophyta</taxon>
        <taxon>Embryophyta</taxon>
        <taxon>Tracheophyta</taxon>
        <taxon>Spermatophyta</taxon>
        <taxon>Magnoliopsida</taxon>
        <taxon>eudicotyledons</taxon>
        <taxon>Gunneridae</taxon>
        <taxon>Pentapetalae</taxon>
        <taxon>rosids</taxon>
        <taxon>malvids</taxon>
        <taxon>Malvales</taxon>
        <taxon>Malvaceae</taxon>
        <taxon>Malvoideae</taxon>
        <taxon>Hibiscus</taxon>
    </lineage>
</organism>
<proteinExistence type="predicted"/>